<proteinExistence type="predicted"/>
<keyword evidence="4" id="KW-1185">Reference proteome</keyword>
<evidence type="ECO:0000256" key="1">
    <source>
        <dbReference type="SAM" id="Coils"/>
    </source>
</evidence>
<dbReference type="EMBL" id="BQNB010017159">
    <property type="protein sequence ID" value="GJT59999.1"/>
    <property type="molecule type" value="Genomic_DNA"/>
</dbReference>
<evidence type="ECO:0008006" key="5">
    <source>
        <dbReference type="Google" id="ProtNLM"/>
    </source>
</evidence>
<evidence type="ECO:0000313" key="3">
    <source>
        <dbReference type="EMBL" id="GJT59999.1"/>
    </source>
</evidence>
<name>A0ABQ5F9Y9_9ASTR</name>
<sequence length="349" mass="40399">MEKFETLATKIDSEFLKIRKELKEMRDGRKDNHASQIYMKDDTPMCEPHEANYVQGYHDRNSKILYSNQNRNPNCHYPYLRNRMPHPSKSFELPKTSMEEMMREWMTRQMETNERMKNHVVELERKIKQGIKKPSSGYRELGEAVRGDVKFIEEDKINPIPTKPKPNPIISNSPTVSPFRGDCTLHITYTNAKTSADDVFLNNVGDKKLKSVDGVGYQLAKIKKVKDGESIESYYSRFYKIMDEMVRNKLKVDTMQQHQNEVNEICAKKIARNANPLVLVVAAQHYPDKYSPDTYYQALKPYKTYTSSSRHTSSTSSHATTLNKSKEIAKPITPPSESPFDEYSDPEHA</sequence>
<feature type="coiled-coil region" evidence="1">
    <location>
        <begin position="106"/>
        <end position="133"/>
    </location>
</feature>
<reference evidence="3" key="2">
    <citation type="submission" date="2022-01" db="EMBL/GenBank/DDBJ databases">
        <authorList>
            <person name="Yamashiro T."/>
            <person name="Shiraishi A."/>
            <person name="Satake H."/>
            <person name="Nakayama K."/>
        </authorList>
    </citation>
    <scope>NUCLEOTIDE SEQUENCE</scope>
</reference>
<reference evidence="3" key="1">
    <citation type="journal article" date="2022" name="Int. J. Mol. Sci.">
        <title>Draft Genome of Tanacetum Coccineum: Genomic Comparison of Closely Related Tanacetum-Family Plants.</title>
        <authorList>
            <person name="Yamashiro T."/>
            <person name="Shiraishi A."/>
            <person name="Nakayama K."/>
            <person name="Satake H."/>
        </authorList>
    </citation>
    <scope>NUCLEOTIDE SEQUENCE</scope>
</reference>
<keyword evidence="1" id="KW-0175">Coiled coil</keyword>
<comment type="caution">
    <text evidence="3">The sequence shown here is derived from an EMBL/GenBank/DDBJ whole genome shotgun (WGS) entry which is preliminary data.</text>
</comment>
<evidence type="ECO:0000256" key="2">
    <source>
        <dbReference type="SAM" id="MobiDB-lite"/>
    </source>
</evidence>
<evidence type="ECO:0000313" key="4">
    <source>
        <dbReference type="Proteomes" id="UP001151760"/>
    </source>
</evidence>
<dbReference type="Proteomes" id="UP001151760">
    <property type="component" value="Unassembled WGS sequence"/>
</dbReference>
<protein>
    <recommendedName>
        <fullName evidence="5">Retrotransposon gag domain-containing protein</fullName>
    </recommendedName>
</protein>
<organism evidence="3 4">
    <name type="scientific">Tanacetum coccineum</name>
    <dbReference type="NCBI Taxonomy" id="301880"/>
    <lineage>
        <taxon>Eukaryota</taxon>
        <taxon>Viridiplantae</taxon>
        <taxon>Streptophyta</taxon>
        <taxon>Embryophyta</taxon>
        <taxon>Tracheophyta</taxon>
        <taxon>Spermatophyta</taxon>
        <taxon>Magnoliopsida</taxon>
        <taxon>eudicotyledons</taxon>
        <taxon>Gunneridae</taxon>
        <taxon>Pentapetalae</taxon>
        <taxon>asterids</taxon>
        <taxon>campanulids</taxon>
        <taxon>Asterales</taxon>
        <taxon>Asteraceae</taxon>
        <taxon>Asteroideae</taxon>
        <taxon>Anthemideae</taxon>
        <taxon>Anthemidinae</taxon>
        <taxon>Tanacetum</taxon>
    </lineage>
</organism>
<feature type="compositionally biased region" description="Acidic residues" evidence="2">
    <location>
        <begin position="339"/>
        <end position="349"/>
    </location>
</feature>
<feature type="compositionally biased region" description="Low complexity" evidence="2">
    <location>
        <begin position="306"/>
        <end position="321"/>
    </location>
</feature>
<feature type="region of interest" description="Disordered" evidence="2">
    <location>
        <begin position="306"/>
        <end position="349"/>
    </location>
</feature>
<accession>A0ABQ5F9Y9</accession>
<gene>
    <name evidence="3" type="ORF">Tco_1003532</name>
</gene>